<dbReference type="InterPro" id="IPR004619">
    <property type="entry name" value="Type_III_PanK"/>
</dbReference>
<keyword evidence="12 16" id="KW-0630">Potassium</keyword>
<keyword evidence="16" id="KW-0479">Metal-binding</keyword>
<comment type="function">
    <text evidence="16">Catalyzes the phosphorylation of pantothenate (Pan), the first step in CoA biosynthesis.</text>
</comment>
<dbReference type="PANTHER" id="PTHR34265:SF1">
    <property type="entry name" value="TYPE III PANTOTHENATE KINASE"/>
    <property type="match status" value="1"/>
</dbReference>
<evidence type="ECO:0000256" key="7">
    <source>
        <dbReference type="ARBA" id="ARBA00022490"/>
    </source>
</evidence>
<dbReference type="NCBIfam" id="NF009855">
    <property type="entry name" value="PRK13321.1"/>
    <property type="match status" value="1"/>
</dbReference>
<comment type="catalytic activity">
    <reaction evidence="1 16">
        <text>(R)-pantothenate + ATP = (R)-4'-phosphopantothenate + ADP + H(+)</text>
        <dbReference type="Rhea" id="RHEA:16373"/>
        <dbReference type="ChEBI" id="CHEBI:10986"/>
        <dbReference type="ChEBI" id="CHEBI:15378"/>
        <dbReference type="ChEBI" id="CHEBI:29032"/>
        <dbReference type="ChEBI" id="CHEBI:30616"/>
        <dbReference type="ChEBI" id="CHEBI:456216"/>
        <dbReference type="EC" id="2.7.1.33"/>
    </reaction>
</comment>
<evidence type="ECO:0000256" key="13">
    <source>
        <dbReference type="ARBA" id="ARBA00022993"/>
    </source>
</evidence>
<dbReference type="SUPFAM" id="SSF53067">
    <property type="entry name" value="Actin-like ATPase domain"/>
    <property type="match status" value="2"/>
</dbReference>
<evidence type="ECO:0000256" key="1">
    <source>
        <dbReference type="ARBA" id="ARBA00001206"/>
    </source>
</evidence>
<dbReference type="EC" id="2.7.1.33" evidence="6 16"/>
<evidence type="ECO:0000256" key="11">
    <source>
        <dbReference type="ARBA" id="ARBA00022840"/>
    </source>
</evidence>
<dbReference type="Proteomes" id="UP000194903">
    <property type="component" value="Unassembled WGS sequence"/>
</dbReference>
<dbReference type="UniPathway" id="UPA00241">
    <property type="reaction ID" value="UER00352"/>
</dbReference>
<sequence>MLLAIDVGNTNTVFGIYRGEELIGSFRLSTTAERTSDEIGMKIHLYYSFLKLDTRDTDAVIIASVVPPVMYTLINAIRKYIGVQPLIVGKDIDTGLVNCYDNPKEVGIDRLVNAVSAVKKYGSPLIIIDIGTATTFDVIDEDGAYRGGAIYPGIKVSMEALFQKASKLPRVDIVRPDKAIGTNTVMSMQSGAVRGYAGAIQGIVGEMQEEMGCKCNVVATGGMGRMMAQYCDIITHVDANLTLEGLLMIYQANKEKFDAVEPLGTLCVSADEEIETRL</sequence>
<evidence type="ECO:0000256" key="14">
    <source>
        <dbReference type="ARBA" id="ARBA00038036"/>
    </source>
</evidence>
<dbReference type="Pfam" id="PF03309">
    <property type="entry name" value="Pan_kinase"/>
    <property type="match status" value="1"/>
</dbReference>
<evidence type="ECO:0000313" key="18">
    <source>
        <dbReference type="Proteomes" id="UP000194903"/>
    </source>
</evidence>
<organism evidence="17 18">
    <name type="scientific">Butyricicoccus porcorum</name>
    <dbReference type="NCBI Taxonomy" id="1945634"/>
    <lineage>
        <taxon>Bacteria</taxon>
        <taxon>Bacillati</taxon>
        <taxon>Bacillota</taxon>
        <taxon>Clostridia</taxon>
        <taxon>Eubacteriales</taxon>
        <taxon>Butyricicoccaceae</taxon>
        <taxon>Butyricicoccus</taxon>
    </lineage>
</organism>
<comment type="subunit">
    <text evidence="5 16">Homodimer.</text>
</comment>
<evidence type="ECO:0000256" key="12">
    <source>
        <dbReference type="ARBA" id="ARBA00022958"/>
    </source>
</evidence>
<dbReference type="GO" id="GO:0015937">
    <property type="term" value="P:coenzyme A biosynthetic process"/>
    <property type="evidence" value="ECO:0007669"/>
    <property type="project" value="UniProtKB-UniRule"/>
</dbReference>
<proteinExistence type="inferred from homology"/>
<evidence type="ECO:0000256" key="8">
    <source>
        <dbReference type="ARBA" id="ARBA00022679"/>
    </source>
</evidence>
<keyword evidence="10 16" id="KW-0418">Kinase</keyword>
<dbReference type="HAMAP" id="MF_01274">
    <property type="entry name" value="Pantothen_kinase_3"/>
    <property type="match status" value="1"/>
</dbReference>
<dbReference type="OrthoDB" id="9804707at2"/>
<evidence type="ECO:0000256" key="16">
    <source>
        <dbReference type="HAMAP-Rule" id="MF_01274"/>
    </source>
</evidence>
<feature type="binding site" evidence="16">
    <location>
        <begin position="107"/>
        <end position="110"/>
    </location>
    <ligand>
        <name>substrate</name>
    </ligand>
</feature>
<dbReference type="GO" id="GO:0004594">
    <property type="term" value="F:pantothenate kinase activity"/>
    <property type="evidence" value="ECO:0007669"/>
    <property type="project" value="UniProtKB-UniRule"/>
</dbReference>
<comment type="cofactor">
    <cofactor evidence="2">
        <name>K(+)</name>
        <dbReference type="ChEBI" id="CHEBI:29103"/>
    </cofactor>
</comment>
<evidence type="ECO:0000256" key="2">
    <source>
        <dbReference type="ARBA" id="ARBA00001958"/>
    </source>
</evidence>
<feature type="binding site" evidence="16">
    <location>
        <begin position="6"/>
        <end position="13"/>
    </location>
    <ligand>
        <name>ATP</name>
        <dbReference type="ChEBI" id="CHEBI:30616"/>
    </ligand>
</feature>
<dbReference type="InterPro" id="IPR043129">
    <property type="entry name" value="ATPase_NBD"/>
</dbReference>
<feature type="binding site" evidence="16">
    <location>
        <position position="129"/>
    </location>
    <ligand>
        <name>K(+)</name>
        <dbReference type="ChEBI" id="CHEBI:29103"/>
    </ligand>
</feature>
<feature type="binding site" evidence="16">
    <location>
        <position position="100"/>
    </location>
    <ligand>
        <name>substrate</name>
    </ligand>
</feature>
<dbReference type="GO" id="GO:0005524">
    <property type="term" value="F:ATP binding"/>
    <property type="evidence" value="ECO:0007669"/>
    <property type="project" value="UniProtKB-UniRule"/>
</dbReference>
<evidence type="ECO:0000256" key="4">
    <source>
        <dbReference type="ARBA" id="ARBA00005225"/>
    </source>
</evidence>
<dbReference type="PANTHER" id="PTHR34265">
    <property type="entry name" value="TYPE III PANTOTHENATE KINASE"/>
    <property type="match status" value="1"/>
</dbReference>
<dbReference type="NCBIfam" id="NF009848">
    <property type="entry name" value="PRK13318.1-6"/>
    <property type="match status" value="1"/>
</dbReference>
<comment type="cofactor">
    <cofactor evidence="16">
        <name>NH4(+)</name>
        <dbReference type="ChEBI" id="CHEBI:28938"/>
    </cofactor>
    <cofactor evidence="16">
        <name>K(+)</name>
        <dbReference type="ChEBI" id="CHEBI:29103"/>
    </cofactor>
    <text evidence="16">A monovalent cation. Ammonium or potassium.</text>
</comment>
<dbReference type="RefSeq" id="WP_087020761.1">
    <property type="nucleotide sequence ID" value="NZ_NHOC01000008.1"/>
</dbReference>
<accession>A0A252F2U7</accession>
<dbReference type="EMBL" id="NHOC01000008">
    <property type="protein sequence ID" value="OUM20049.1"/>
    <property type="molecule type" value="Genomic_DNA"/>
</dbReference>
<comment type="subcellular location">
    <subcellularLocation>
        <location evidence="3 16">Cytoplasm</location>
    </subcellularLocation>
</comment>
<dbReference type="GO" id="GO:0005737">
    <property type="term" value="C:cytoplasm"/>
    <property type="evidence" value="ECO:0007669"/>
    <property type="project" value="UniProtKB-SubCell"/>
</dbReference>
<evidence type="ECO:0000313" key="17">
    <source>
        <dbReference type="EMBL" id="OUM20049.1"/>
    </source>
</evidence>
<comment type="pathway">
    <text evidence="4 16">Cofactor biosynthesis; coenzyme A biosynthesis; CoA from (R)-pantothenate: step 1/5.</text>
</comment>
<comment type="caution">
    <text evidence="17">The sequence shown here is derived from an EMBL/GenBank/DDBJ whole genome shotgun (WGS) entry which is preliminary data.</text>
</comment>
<dbReference type="GO" id="GO:0046872">
    <property type="term" value="F:metal ion binding"/>
    <property type="evidence" value="ECO:0007669"/>
    <property type="project" value="UniProtKB-KW"/>
</dbReference>
<dbReference type="NCBIfam" id="TIGR00671">
    <property type="entry name" value="baf"/>
    <property type="match status" value="1"/>
</dbReference>
<evidence type="ECO:0000256" key="9">
    <source>
        <dbReference type="ARBA" id="ARBA00022741"/>
    </source>
</evidence>
<comment type="similarity">
    <text evidence="14 16">Belongs to the type III pantothenate kinase family.</text>
</comment>
<keyword evidence="11 16" id="KW-0067">ATP-binding</keyword>
<keyword evidence="13 16" id="KW-0173">Coenzyme A biosynthesis</keyword>
<keyword evidence="9 16" id="KW-0547">Nucleotide-binding</keyword>
<evidence type="ECO:0000256" key="6">
    <source>
        <dbReference type="ARBA" id="ARBA00012102"/>
    </source>
</evidence>
<dbReference type="AlphaFoldDB" id="A0A252F2U7"/>
<feature type="binding site" evidence="16">
    <location>
        <position position="184"/>
    </location>
    <ligand>
        <name>substrate</name>
    </ligand>
</feature>
<keyword evidence="18" id="KW-1185">Reference proteome</keyword>
<protein>
    <recommendedName>
        <fullName evidence="15 16">Type III pantothenate kinase</fullName>
        <ecNumber evidence="6 16">2.7.1.33</ecNumber>
    </recommendedName>
    <alternativeName>
        <fullName evidence="16">PanK-III</fullName>
    </alternativeName>
    <alternativeName>
        <fullName evidence="16">Pantothenic acid kinase</fullName>
    </alternativeName>
</protein>
<evidence type="ECO:0000256" key="15">
    <source>
        <dbReference type="ARBA" id="ARBA00040883"/>
    </source>
</evidence>
<dbReference type="Gene3D" id="3.30.420.40">
    <property type="match status" value="2"/>
</dbReference>
<keyword evidence="8 16" id="KW-0808">Transferase</keyword>
<feature type="binding site" evidence="16">
    <location>
        <position position="132"/>
    </location>
    <ligand>
        <name>ATP</name>
        <dbReference type="ChEBI" id="CHEBI:30616"/>
    </ligand>
</feature>
<keyword evidence="7 16" id="KW-0963">Cytoplasm</keyword>
<evidence type="ECO:0000256" key="3">
    <source>
        <dbReference type="ARBA" id="ARBA00004496"/>
    </source>
</evidence>
<evidence type="ECO:0000256" key="5">
    <source>
        <dbReference type="ARBA" id="ARBA00011738"/>
    </source>
</evidence>
<dbReference type="CDD" id="cd24015">
    <property type="entry name" value="ASKHA_NBD_PanK-III"/>
    <property type="match status" value="1"/>
</dbReference>
<name>A0A252F2U7_9FIRM</name>
<reference evidence="17 18" key="1">
    <citation type="submission" date="2017-05" db="EMBL/GenBank/DDBJ databases">
        <title>Butyricicoccus porcorum sp. nov. a butyrate-producing bacterium from the swine intestinal tract.</title>
        <authorList>
            <person name="Trachsel J."/>
            <person name="Humphrey S."/>
            <person name="Allen H.K."/>
        </authorList>
    </citation>
    <scope>NUCLEOTIDE SEQUENCE [LARGE SCALE GENOMIC DNA]</scope>
    <source>
        <strain evidence="17">BB10</strain>
    </source>
</reference>
<gene>
    <name evidence="16" type="primary">coaX</name>
    <name evidence="17" type="ORF">CBW42_09935</name>
</gene>
<evidence type="ECO:0000256" key="10">
    <source>
        <dbReference type="ARBA" id="ARBA00022777"/>
    </source>
</evidence>
<feature type="active site" description="Proton acceptor" evidence="16">
    <location>
        <position position="109"/>
    </location>
</feature>